<evidence type="ECO:0000256" key="3">
    <source>
        <dbReference type="ARBA" id="ARBA00022989"/>
    </source>
</evidence>
<keyword evidence="4 5" id="KW-0472">Membrane</keyword>
<dbReference type="GO" id="GO:0016020">
    <property type="term" value="C:membrane"/>
    <property type="evidence" value="ECO:0007669"/>
    <property type="project" value="UniProtKB-SubCell"/>
</dbReference>
<dbReference type="PANTHER" id="PTHR37422">
    <property type="entry name" value="TEICHURONIC ACID BIOSYNTHESIS PROTEIN TUAE"/>
    <property type="match status" value="1"/>
</dbReference>
<dbReference type="OrthoDB" id="9806320at2"/>
<dbReference type="EMBL" id="AKVJ01000076">
    <property type="protein sequence ID" value="EIW16013.1"/>
    <property type="molecule type" value="Genomic_DNA"/>
</dbReference>
<dbReference type="InterPro" id="IPR051533">
    <property type="entry name" value="WaaL-like"/>
</dbReference>
<evidence type="ECO:0000256" key="1">
    <source>
        <dbReference type="ARBA" id="ARBA00004141"/>
    </source>
</evidence>
<feature type="transmembrane region" description="Helical" evidence="5">
    <location>
        <begin position="112"/>
        <end position="134"/>
    </location>
</feature>
<dbReference type="Proteomes" id="UP000004324">
    <property type="component" value="Unassembled WGS sequence"/>
</dbReference>
<feature type="transmembrane region" description="Helical" evidence="5">
    <location>
        <begin position="305"/>
        <end position="329"/>
    </location>
</feature>
<proteinExistence type="predicted"/>
<keyword evidence="3 5" id="KW-1133">Transmembrane helix</keyword>
<evidence type="ECO:0000256" key="2">
    <source>
        <dbReference type="ARBA" id="ARBA00022692"/>
    </source>
</evidence>
<evidence type="ECO:0000256" key="4">
    <source>
        <dbReference type="ARBA" id="ARBA00023136"/>
    </source>
</evidence>
<evidence type="ECO:0000259" key="6">
    <source>
        <dbReference type="Pfam" id="PF04932"/>
    </source>
</evidence>
<dbReference type="Pfam" id="PF04932">
    <property type="entry name" value="Wzy_C"/>
    <property type="match status" value="1"/>
</dbReference>
<accession>I8RAQ3</accession>
<comment type="caution">
    <text evidence="7">The sequence shown here is derived from an EMBL/GenBank/DDBJ whole genome shotgun (WGS) entry which is preliminary data.</text>
</comment>
<feature type="transmembrane region" description="Helical" evidence="5">
    <location>
        <begin position="195"/>
        <end position="211"/>
    </location>
</feature>
<gene>
    <name evidence="7" type="ORF">FB4_1702</name>
</gene>
<name>I8RAQ3_9FIRM</name>
<sequence>MSFIEKSDKVAFYCLCGYGVFCSVSIAVSNIFISLAALSIMINIASNKNNIHIIRIPKVYLRALIVFFGSMFILIFFSDDLSDAIQRFLKFSLKLIPLLLAVAVLKERQQIIKIMLCIVISITIADVFAIWQGFQGNFRAPAFFPNPMYLAGILVQLLPILFLISFNMEGKRNKYLIMAFIIGCIAMLFNGTRGAWGSLLITICMVIFMYGKNIRIIVTYGSIVFVFLAVIFFAVPALNSRIDTMLDMKYQSNSERILMWQSAGNMLQDHPLIGVGLGRYEYYYQNQYILPEAKERRQGHAHNNFIHLAAETGIIGLSSFSFMFGSFLFYSLKDWLKMHRASSLMFFSATCGLLLQGLTETNFGNSIVMNLYYFLMGLYIQFNYLEKKN</sequence>
<feature type="transmembrane region" description="Helical" evidence="5">
    <location>
        <begin position="84"/>
        <end position="105"/>
    </location>
</feature>
<feature type="transmembrane region" description="Helical" evidence="5">
    <location>
        <begin position="59"/>
        <end position="78"/>
    </location>
</feature>
<dbReference type="RefSeq" id="WP_007939056.1">
    <property type="nucleotide sequence ID" value="NZ_AKVJ01000076.1"/>
</dbReference>
<evidence type="ECO:0000313" key="7">
    <source>
        <dbReference type="EMBL" id="EIW16013.1"/>
    </source>
</evidence>
<feature type="transmembrane region" description="Helical" evidence="5">
    <location>
        <begin position="365"/>
        <end position="385"/>
    </location>
</feature>
<feature type="transmembrane region" description="Helical" evidence="5">
    <location>
        <begin position="173"/>
        <end position="189"/>
    </location>
</feature>
<feature type="transmembrane region" description="Helical" evidence="5">
    <location>
        <begin position="218"/>
        <end position="238"/>
    </location>
</feature>
<dbReference type="InterPro" id="IPR007016">
    <property type="entry name" value="O-antigen_ligase-rel_domated"/>
</dbReference>
<evidence type="ECO:0000256" key="5">
    <source>
        <dbReference type="SAM" id="Phobius"/>
    </source>
</evidence>
<dbReference type="PANTHER" id="PTHR37422:SF13">
    <property type="entry name" value="LIPOPOLYSACCHARIDE BIOSYNTHESIS PROTEIN PA4999-RELATED"/>
    <property type="match status" value="1"/>
</dbReference>
<feature type="domain" description="O-antigen ligase-related" evidence="6">
    <location>
        <begin position="179"/>
        <end position="320"/>
    </location>
</feature>
<organism evidence="7 8">
    <name type="scientific">Pelosinus fermentans B4</name>
    <dbReference type="NCBI Taxonomy" id="1149862"/>
    <lineage>
        <taxon>Bacteria</taxon>
        <taxon>Bacillati</taxon>
        <taxon>Bacillota</taxon>
        <taxon>Negativicutes</taxon>
        <taxon>Selenomonadales</taxon>
        <taxon>Sporomusaceae</taxon>
        <taxon>Pelosinus</taxon>
    </lineage>
</organism>
<feature type="transmembrane region" description="Helical" evidence="5">
    <location>
        <begin position="12"/>
        <end position="38"/>
    </location>
</feature>
<keyword evidence="8" id="KW-1185">Reference proteome</keyword>
<dbReference type="AlphaFoldDB" id="I8RAQ3"/>
<protein>
    <recommendedName>
        <fullName evidence="6">O-antigen ligase-related domain-containing protein</fullName>
    </recommendedName>
</protein>
<comment type="subcellular location">
    <subcellularLocation>
        <location evidence="1">Membrane</location>
        <topology evidence="1">Multi-pass membrane protein</topology>
    </subcellularLocation>
</comment>
<evidence type="ECO:0000313" key="8">
    <source>
        <dbReference type="Proteomes" id="UP000004324"/>
    </source>
</evidence>
<feature type="transmembrane region" description="Helical" evidence="5">
    <location>
        <begin position="341"/>
        <end position="359"/>
    </location>
</feature>
<reference evidence="7 8" key="1">
    <citation type="journal article" date="2012" name="J. Bacteriol.">
        <title>Draft Genome Sequences for Two Metal-Reducing Pelosinus fermentans Strains Isolated from a Cr(VI)-Contaminated Site and for Type Strain R7.</title>
        <authorList>
            <person name="Brown S.D."/>
            <person name="Podar M."/>
            <person name="Klingeman D.M."/>
            <person name="Johnson C.M."/>
            <person name="Yang Z.K."/>
            <person name="Utturkar S.M."/>
            <person name="Land M.L."/>
            <person name="Mosher J.J."/>
            <person name="Hurt R.A.Jr."/>
            <person name="Phelps T.J."/>
            <person name="Palumbo A.V."/>
            <person name="Arkin A.P."/>
            <person name="Hazen T.C."/>
            <person name="Elias D.A."/>
        </authorList>
    </citation>
    <scope>NUCLEOTIDE SEQUENCE [LARGE SCALE GENOMIC DNA]</scope>
    <source>
        <strain evidence="7 8">B4</strain>
    </source>
</reference>
<keyword evidence="2 5" id="KW-0812">Transmembrane</keyword>
<feature type="transmembrane region" description="Helical" evidence="5">
    <location>
        <begin position="146"/>
        <end position="166"/>
    </location>
</feature>
<dbReference type="PATRIC" id="fig|1149862.3.peg.4744"/>